<keyword evidence="2 5" id="KW-0808">Transferase</keyword>
<dbReference type="InterPro" id="IPR002646">
    <property type="entry name" value="PolA_pol_head_dom"/>
</dbReference>
<evidence type="ECO:0000313" key="9">
    <source>
        <dbReference type="Proteomes" id="UP001430356"/>
    </source>
</evidence>
<dbReference type="PANTHER" id="PTHR13734:SF5">
    <property type="entry name" value="CCA TRNA NUCLEOTIDYLTRANSFERASE, MITOCHONDRIAL"/>
    <property type="match status" value="1"/>
</dbReference>
<dbReference type="Proteomes" id="UP001430356">
    <property type="component" value="Unassembled WGS sequence"/>
</dbReference>
<dbReference type="InterPro" id="IPR032828">
    <property type="entry name" value="PolyA_RNA-bd"/>
</dbReference>
<dbReference type="PROSITE" id="PS51257">
    <property type="entry name" value="PROKAR_LIPOPROTEIN"/>
    <property type="match status" value="1"/>
</dbReference>
<name>A0AAW0F919_9TRYP</name>
<protein>
    <submittedName>
        <fullName evidence="8">tRNA nucleotidyltransferase</fullName>
    </submittedName>
</protein>
<dbReference type="AlphaFoldDB" id="A0AAW0F919"/>
<proteinExistence type="inferred from homology"/>
<dbReference type="GO" id="GO:0052927">
    <property type="term" value="F:CC tRNA cytidylyltransferase activity"/>
    <property type="evidence" value="ECO:0007669"/>
    <property type="project" value="TreeGrafter"/>
</dbReference>
<comment type="similarity">
    <text evidence="1 5">Belongs to the tRNA nucleotidyltransferase/poly(A) polymerase family.</text>
</comment>
<evidence type="ECO:0000256" key="2">
    <source>
        <dbReference type="ARBA" id="ARBA00022679"/>
    </source>
</evidence>
<evidence type="ECO:0000256" key="3">
    <source>
        <dbReference type="ARBA" id="ARBA00022741"/>
    </source>
</evidence>
<dbReference type="Gene3D" id="1.10.3090.10">
    <property type="entry name" value="cca-adding enzyme, domain 2"/>
    <property type="match status" value="1"/>
</dbReference>
<evidence type="ECO:0000256" key="5">
    <source>
        <dbReference type="RuleBase" id="RU003953"/>
    </source>
</evidence>
<evidence type="ECO:0000313" key="8">
    <source>
        <dbReference type="EMBL" id="KAK7202111.1"/>
    </source>
</evidence>
<dbReference type="GO" id="GO:0001680">
    <property type="term" value="P:tRNA 3'-terminal CCA addition"/>
    <property type="evidence" value="ECO:0007669"/>
    <property type="project" value="TreeGrafter"/>
</dbReference>
<dbReference type="Gene3D" id="3.30.460.10">
    <property type="entry name" value="Beta Polymerase, domain 2"/>
    <property type="match status" value="1"/>
</dbReference>
<dbReference type="SUPFAM" id="SSF81301">
    <property type="entry name" value="Nucleotidyltransferase"/>
    <property type="match status" value="1"/>
</dbReference>
<sequence>MLPRVVRLDAAISPAHQSVFACLLSVVEENKLNATLRVAGGWVRDMLLGLHSNDIDIAIETHANAAPVTGEAFAHRISEYQQTHGDRGHTVSVIRANPALSKHIETATVRVHEIPVEFCALRTDVYTDDSRIPAVRPATPLEDAQRRDFTVNALFYNLHTGLVEDYTTGLEDLRRRTLRCPLEPRTTFTDDPLRLLRGVRFVGQLGALNFVLDESITTCVDAALLDVLQQKVSRERVGKEFVKMMAAAHPERCIGLLHDMQILHHILLAGVVMRQVPGKKQLSNEIERIDRLVDLYPDGAARLETVMRLSGVGLPCLAALGVLGELAEEQRVEVALFLLLLPFFRRAAAGVEEEALRNVCLNGLKLPVASVECVRRMVDAYNQLSAHSMRMDELAGDSLGPATVKKIFDALKTLDDHHVPPQAFRVVLLAYMLVEGPPQVLAGGSPQEAASNFTRAWACLAAHPTLLGAFKLKLPINGKDLQKLYGIPPKSVGATLLKMRLRLVLCPGMTSDDLAQWLRDGAEV</sequence>
<evidence type="ECO:0000256" key="4">
    <source>
        <dbReference type="ARBA" id="ARBA00022884"/>
    </source>
</evidence>
<accession>A0AAW0F919</accession>
<dbReference type="GO" id="GO:0000166">
    <property type="term" value="F:nucleotide binding"/>
    <property type="evidence" value="ECO:0007669"/>
    <property type="project" value="UniProtKB-KW"/>
</dbReference>
<evidence type="ECO:0000259" key="7">
    <source>
        <dbReference type="Pfam" id="PF12627"/>
    </source>
</evidence>
<keyword evidence="3" id="KW-0547">Nucleotide-binding</keyword>
<reference evidence="8 9" key="1">
    <citation type="journal article" date="2021" name="MBio">
        <title>A New Model Trypanosomatid, Novymonas esmeraldas: Genomic Perception of Its 'Candidatus Pandoraea novymonadis' Endosymbiont.</title>
        <authorList>
            <person name="Zakharova A."/>
            <person name="Saura A."/>
            <person name="Butenko A."/>
            <person name="Podesvova L."/>
            <person name="Warmusova S."/>
            <person name="Kostygov A.Y."/>
            <person name="Nenarokova A."/>
            <person name="Lukes J."/>
            <person name="Opperdoes F.R."/>
            <person name="Yurchenko V."/>
        </authorList>
    </citation>
    <scope>NUCLEOTIDE SEQUENCE [LARGE SCALE GENOMIC DNA]</scope>
    <source>
        <strain evidence="8 9">E262AT.01</strain>
    </source>
</reference>
<feature type="domain" description="Poly A polymerase head" evidence="6">
    <location>
        <begin position="36"/>
        <end position="179"/>
    </location>
</feature>
<dbReference type="GO" id="GO:0052929">
    <property type="term" value="F:ATP:3'-cytidine-cytidine-tRNA adenylyltransferase activity"/>
    <property type="evidence" value="ECO:0007669"/>
    <property type="project" value="TreeGrafter"/>
</dbReference>
<dbReference type="InterPro" id="IPR043519">
    <property type="entry name" value="NT_sf"/>
</dbReference>
<dbReference type="SUPFAM" id="SSF81891">
    <property type="entry name" value="Poly A polymerase C-terminal region-like"/>
    <property type="match status" value="1"/>
</dbReference>
<comment type="caution">
    <text evidence="8">The sequence shown here is derived from an EMBL/GenBank/DDBJ whole genome shotgun (WGS) entry which is preliminary data.</text>
</comment>
<dbReference type="EMBL" id="JAECZO010000024">
    <property type="protein sequence ID" value="KAK7202111.1"/>
    <property type="molecule type" value="Genomic_DNA"/>
</dbReference>
<gene>
    <name evidence="8" type="ORF">NESM_000280000</name>
</gene>
<dbReference type="GO" id="GO:0003723">
    <property type="term" value="F:RNA binding"/>
    <property type="evidence" value="ECO:0007669"/>
    <property type="project" value="UniProtKB-KW"/>
</dbReference>
<evidence type="ECO:0000259" key="6">
    <source>
        <dbReference type="Pfam" id="PF01743"/>
    </source>
</evidence>
<dbReference type="CDD" id="cd05398">
    <property type="entry name" value="NT_ClassII-CCAase"/>
    <property type="match status" value="1"/>
</dbReference>
<keyword evidence="9" id="KW-1185">Reference proteome</keyword>
<dbReference type="Pfam" id="PF01743">
    <property type="entry name" value="PolyA_pol"/>
    <property type="match status" value="1"/>
</dbReference>
<dbReference type="PANTHER" id="PTHR13734">
    <property type="entry name" value="TRNA-NUCLEOTIDYLTRANSFERASE"/>
    <property type="match status" value="1"/>
</dbReference>
<dbReference type="Pfam" id="PF12627">
    <property type="entry name" value="PolyA_pol_RNAbd"/>
    <property type="match status" value="1"/>
</dbReference>
<feature type="domain" description="tRNA nucleotidyltransferase/poly(A) polymerase RNA and SrmB- binding" evidence="7">
    <location>
        <begin position="230"/>
        <end position="267"/>
    </location>
</feature>
<organism evidence="8 9">
    <name type="scientific">Novymonas esmeraldas</name>
    <dbReference type="NCBI Taxonomy" id="1808958"/>
    <lineage>
        <taxon>Eukaryota</taxon>
        <taxon>Discoba</taxon>
        <taxon>Euglenozoa</taxon>
        <taxon>Kinetoplastea</taxon>
        <taxon>Metakinetoplastina</taxon>
        <taxon>Trypanosomatida</taxon>
        <taxon>Trypanosomatidae</taxon>
        <taxon>Novymonas</taxon>
    </lineage>
</organism>
<evidence type="ECO:0000256" key="1">
    <source>
        <dbReference type="ARBA" id="ARBA00007265"/>
    </source>
</evidence>
<keyword evidence="4 5" id="KW-0694">RNA-binding</keyword>